<proteinExistence type="predicted"/>
<dbReference type="EMBL" id="ABVR01000046">
    <property type="protein sequence ID" value="EEG88031.1"/>
    <property type="molecule type" value="Genomic_DNA"/>
</dbReference>
<comment type="caution">
    <text evidence="1">The sequence shown here is derived from an EMBL/GenBank/DDBJ whole genome shotgun (WGS) entry which is preliminary data.</text>
</comment>
<organism evidence="1 2">
    <name type="scientific">Coprococcus comes ATCC 27758</name>
    <dbReference type="NCBI Taxonomy" id="470146"/>
    <lineage>
        <taxon>Bacteria</taxon>
        <taxon>Bacillati</taxon>
        <taxon>Bacillota</taxon>
        <taxon>Clostridia</taxon>
        <taxon>Lachnospirales</taxon>
        <taxon>Lachnospiraceae</taxon>
        <taxon>Coprococcus</taxon>
    </lineage>
</organism>
<reference evidence="1 2" key="1">
    <citation type="submission" date="2009-02" db="EMBL/GenBank/DDBJ databases">
        <authorList>
            <person name="Fulton L."/>
            <person name="Clifton S."/>
            <person name="Fulton B."/>
            <person name="Xu J."/>
            <person name="Minx P."/>
            <person name="Pepin K.H."/>
            <person name="Johnson M."/>
            <person name="Bhonagiri V."/>
            <person name="Nash W.E."/>
            <person name="Mardis E.R."/>
            <person name="Wilson R.K."/>
        </authorList>
    </citation>
    <scope>NUCLEOTIDE SEQUENCE [LARGE SCALE GENOMIC DNA]</scope>
    <source>
        <strain evidence="1 2">ATCC 27758</strain>
    </source>
</reference>
<dbReference type="HOGENOM" id="CLU_3097734_0_0_9"/>
<evidence type="ECO:0000313" key="2">
    <source>
        <dbReference type="Proteomes" id="UP000003793"/>
    </source>
</evidence>
<dbReference type="Proteomes" id="UP000003793">
    <property type="component" value="Unassembled WGS sequence"/>
</dbReference>
<gene>
    <name evidence="1" type="ORF">COPCOM_03954</name>
</gene>
<evidence type="ECO:0000313" key="1">
    <source>
        <dbReference type="EMBL" id="EEG88031.1"/>
    </source>
</evidence>
<reference evidence="1 2" key="2">
    <citation type="submission" date="2009-03" db="EMBL/GenBank/DDBJ databases">
        <title>Draft genome sequence of Coprococcus comes (ATCC 27758).</title>
        <authorList>
            <person name="Sudarsanam P."/>
            <person name="Ley R."/>
            <person name="Guruge J."/>
            <person name="Turnbaugh P.J."/>
            <person name="Mahowald M."/>
            <person name="Liep D."/>
            <person name="Gordon J."/>
        </authorList>
    </citation>
    <scope>NUCLEOTIDE SEQUENCE [LARGE SCALE GENOMIC DNA]</scope>
    <source>
        <strain evidence="1 2">ATCC 27758</strain>
    </source>
</reference>
<protein>
    <submittedName>
        <fullName evidence="1">Uncharacterized protein</fullName>
    </submittedName>
</protein>
<sequence length="51" mass="6280">MNTMKTDMQLWEFLWKLSFSEKQNRRMIIGLFAEIIKLNENKKSDFKRVKN</sequence>
<name>C0BFI6_9FIRM</name>
<dbReference type="AlphaFoldDB" id="C0BFI6"/>
<accession>C0BFI6</accession>